<reference evidence="4" key="1">
    <citation type="submission" date="2020-08" db="EMBL/GenBank/DDBJ databases">
        <title>Genome public.</title>
        <authorList>
            <person name="Liu C."/>
            <person name="Sun Q."/>
        </authorList>
    </citation>
    <scope>NUCLEOTIDE SEQUENCE</scope>
    <source>
        <strain evidence="4">NSJ-32</strain>
    </source>
</reference>
<comment type="subcellular location">
    <subcellularLocation>
        <location evidence="1">Bacterial microcompartment</location>
    </subcellularLocation>
</comment>
<protein>
    <submittedName>
        <fullName evidence="4">BMC domain-containing protein</fullName>
    </submittedName>
</protein>
<dbReference type="RefSeq" id="WP_177718018.1">
    <property type="nucleotide sequence ID" value="NZ_JACRSQ010000005.1"/>
</dbReference>
<dbReference type="InterPro" id="IPR037233">
    <property type="entry name" value="CcmK-like_sf"/>
</dbReference>
<evidence type="ECO:0000256" key="2">
    <source>
        <dbReference type="ARBA" id="ARBA00024446"/>
    </source>
</evidence>
<evidence type="ECO:0000256" key="1">
    <source>
        <dbReference type="ARBA" id="ARBA00024322"/>
    </source>
</evidence>
<dbReference type="InterPro" id="IPR044870">
    <property type="entry name" value="BMC_CP"/>
</dbReference>
<sequence length="125" mass="13446">MSIFNEVRQDEKLRIVQELVPGKQITLAHIIAAPDAILYQKLGLDPAVDYARAAIGIVTMSPAETAIIAGDIAVKASNAELGFLDRFSGTLIITGRISDVEASLNAVIDYTREKLGFVVCDVTKT</sequence>
<dbReference type="Gene3D" id="3.30.70.1710">
    <property type="match status" value="1"/>
</dbReference>
<dbReference type="SMART" id="SM00877">
    <property type="entry name" value="BMC"/>
    <property type="match status" value="1"/>
</dbReference>
<dbReference type="Proteomes" id="UP000657006">
    <property type="component" value="Unassembled WGS sequence"/>
</dbReference>
<accession>A0A926I132</accession>
<dbReference type="PIRSF" id="PIRSF012296">
    <property type="entry name" value="EutS_PduU"/>
    <property type="match status" value="1"/>
</dbReference>
<dbReference type="InterPro" id="IPR000249">
    <property type="entry name" value="BMC_dom"/>
</dbReference>
<proteinExistence type="predicted"/>
<gene>
    <name evidence="4" type="ORF">H8730_04755</name>
</gene>
<dbReference type="GO" id="GO:0031469">
    <property type="term" value="C:bacterial microcompartment"/>
    <property type="evidence" value="ECO:0007669"/>
    <property type="project" value="UniProtKB-SubCell"/>
</dbReference>
<dbReference type="EMBL" id="JACRSQ010000005">
    <property type="protein sequence ID" value="MBC8542855.1"/>
    <property type="molecule type" value="Genomic_DNA"/>
</dbReference>
<dbReference type="CDD" id="cd07046">
    <property type="entry name" value="BMC_PduU-EutS"/>
    <property type="match status" value="1"/>
</dbReference>
<dbReference type="PANTHER" id="PTHR40449">
    <property type="entry name" value="ETHANOLAMINE UTILIZATION PROTEIN EUTS"/>
    <property type="match status" value="1"/>
</dbReference>
<name>A0A926I132_9FIRM</name>
<dbReference type="Pfam" id="PF00936">
    <property type="entry name" value="BMC"/>
    <property type="match status" value="1"/>
</dbReference>
<dbReference type="InterPro" id="IPR009307">
    <property type="entry name" value="EutS/PduU/CutR"/>
</dbReference>
<dbReference type="SUPFAM" id="SSF143414">
    <property type="entry name" value="CcmK-like"/>
    <property type="match status" value="1"/>
</dbReference>
<dbReference type="PANTHER" id="PTHR40449:SF2">
    <property type="entry name" value="BACTERIAL MICROCOMPARTMENT SHELL PROTEIN EUTS"/>
    <property type="match status" value="1"/>
</dbReference>
<dbReference type="PROSITE" id="PS51931">
    <property type="entry name" value="BMC_CP"/>
    <property type="match status" value="1"/>
</dbReference>
<comment type="caution">
    <text evidence="4">The sequence shown here is derived from an EMBL/GenBank/DDBJ whole genome shotgun (WGS) entry which is preliminary data.</text>
</comment>
<feature type="domain" description="BMC circularly permuted" evidence="3">
    <location>
        <begin position="14"/>
        <end position="117"/>
    </location>
</feature>
<evidence type="ECO:0000313" key="4">
    <source>
        <dbReference type="EMBL" id="MBC8542855.1"/>
    </source>
</evidence>
<evidence type="ECO:0000313" key="5">
    <source>
        <dbReference type="Proteomes" id="UP000657006"/>
    </source>
</evidence>
<keyword evidence="2" id="KW-1283">Bacterial microcompartment</keyword>
<evidence type="ECO:0000259" key="3">
    <source>
        <dbReference type="PROSITE" id="PS51931"/>
    </source>
</evidence>
<keyword evidence="5" id="KW-1185">Reference proteome</keyword>
<organism evidence="4 5">
    <name type="scientific">Bianquea renquensis</name>
    <dbReference type="NCBI Taxonomy" id="2763661"/>
    <lineage>
        <taxon>Bacteria</taxon>
        <taxon>Bacillati</taxon>
        <taxon>Bacillota</taxon>
        <taxon>Clostridia</taxon>
        <taxon>Eubacteriales</taxon>
        <taxon>Bianqueaceae</taxon>
        <taxon>Bianquea</taxon>
    </lineage>
</organism>
<dbReference type="AlphaFoldDB" id="A0A926I132"/>